<sequence length="145" mass="16751">MTINITPFVGAGNIKLGTERAKLREQYQNKYSSRKSGDDVIDYFLNNQITADYDDNKASFIGLNAPLKVEYNGLDLFNMSYEQIYDALSVKSKDVYGDISSLTFMDLGITFYFERGNDIPNFPLQVGIFTREYYRNSMHTFKRIE</sequence>
<dbReference type="Proteomes" id="UP001549749">
    <property type="component" value="Unassembled WGS sequence"/>
</dbReference>
<evidence type="ECO:0000313" key="1">
    <source>
        <dbReference type="EMBL" id="MET7001538.1"/>
    </source>
</evidence>
<name>A0ABV2TES4_9BACT</name>
<evidence type="ECO:0000313" key="2">
    <source>
        <dbReference type="Proteomes" id="UP001549749"/>
    </source>
</evidence>
<accession>A0ABV2TES4</accession>
<gene>
    <name evidence="1" type="ORF">ABR189_29420</name>
</gene>
<reference evidence="1 2" key="1">
    <citation type="submission" date="2024-06" db="EMBL/GenBank/DDBJ databases">
        <title>Chitinophaga defluvii sp. nov., isolated from municipal sewage.</title>
        <authorList>
            <person name="Zhang L."/>
        </authorList>
    </citation>
    <scope>NUCLEOTIDE SEQUENCE [LARGE SCALE GENOMIC DNA]</scope>
    <source>
        <strain evidence="1 2">H8</strain>
    </source>
</reference>
<dbReference type="RefSeq" id="WP_354664110.1">
    <property type="nucleotide sequence ID" value="NZ_JBEXAC010000004.1"/>
</dbReference>
<dbReference type="EMBL" id="JBEXAC010000004">
    <property type="protein sequence ID" value="MET7001538.1"/>
    <property type="molecule type" value="Genomic_DNA"/>
</dbReference>
<protein>
    <submittedName>
        <fullName evidence="1">Uncharacterized protein</fullName>
    </submittedName>
</protein>
<comment type="caution">
    <text evidence="1">The sequence shown here is derived from an EMBL/GenBank/DDBJ whole genome shotgun (WGS) entry which is preliminary data.</text>
</comment>
<proteinExistence type="predicted"/>
<keyword evidence="2" id="KW-1185">Reference proteome</keyword>
<organism evidence="1 2">
    <name type="scientific">Chitinophaga defluvii</name>
    <dbReference type="NCBI Taxonomy" id="3163343"/>
    <lineage>
        <taxon>Bacteria</taxon>
        <taxon>Pseudomonadati</taxon>
        <taxon>Bacteroidota</taxon>
        <taxon>Chitinophagia</taxon>
        <taxon>Chitinophagales</taxon>
        <taxon>Chitinophagaceae</taxon>
        <taxon>Chitinophaga</taxon>
    </lineage>
</organism>